<dbReference type="AlphaFoldDB" id="A0A0F9HEF4"/>
<comment type="caution">
    <text evidence="1">The sequence shown here is derived from an EMBL/GenBank/DDBJ whole genome shotgun (WGS) entry which is preliminary data.</text>
</comment>
<organism evidence="1">
    <name type="scientific">marine sediment metagenome</name>
    <dbReference type="NCBI Taxonomy" id="412755"/>
    <lineage>
        <taxon>unclassified sequences</taxon>
        <taxon>metagenomes</taxon>
        <taxon>ecological metagenomes</taxon>
    </lineage>
</organism>
<proteinExistence type="predicted"/>
<evidence type="ECO:0000313" key="1">
    <source>
        <dbReference type="EMBL" id="KKM01522.1"/>
    </source>
</evidence>
<name>A0A0F9HEF4_9ZZZZ</name>
<reference evidence="1" key="1">
    <citation type="journal article" date="2015" name="Nature">
        <title>Complex archaea that bridge the gap between prokaryotes and eukaryotes.</title>
        <authorList>
            <person name="Spang A."/>
            <person name="Saw J.H."/>
            <person name="Jorgensen S.L."/>
            <person name="Zaremba-Niedzwiedzka K."/>
            <person name="Martijn J."/>
            <person name="Lind A.E."/>
            <person name="van Eijk R."/>
            <person name="Schleper C."/>
            <person name="Guy L."/>
            <person name="Ettema T.J."/>
        </authorList>
    </citation>
    <scope>NUCLEOTIDE SEQUENCE</scope>
</reference>
<gene>
    <name evidence="1" type="ORF">LCGC14_1793580</name>
</gene>
<protein>
    <submittedName>
        <fullName evidence="1">Uncharacterized protein</fullName>
    </submittedName>
</protein>
<dbReference type="EMBL" id="LAZR01017175">
    <property type="protein sequence ID" value="KKM01522.1"/>
    <property type="molecule type" value="Genomic_DNA"/>
</dbReference>
<sequence length="185" mass="19385">MKRLLTILMVLAIVAGISWAVDFGGSTAVSVAANADEQKVEVDQEIDVDIGPLHLDLNGGLDYDSMIIESINVGHVSADYEIGAKVTASIFSIDGSITGDETVLLKDIKAGIGIATGDVGGDVDVKLSADPENEIFQGAEISAFWNPGPLEIRIGYLYTSLGAGDVNTSEVFDDGGAYVTIKISY</sequence>
<accession>A0A0F9HEF4</accession>